<evidence type="ECO:0000313" key="3">
    <source>
        <dbReference type="Proteomes" id="UP001359485"/>
    </source>
</evidence>
<dbReference type="EMBL" id="JAWJWF010000001">
    <property type="protein sequence ID" value="KAK6641808.1"/>
    <property type="molecule type" value="Genomic_DNA"/>
</dbReference>
<reference evidence="2 3" key="1">
    <citation type="submission" date="2023-09" db="EMBL/GenBank/DDBJ databases">
        <title>Genomes of two closely related lineages of the louse Polyplax serrata with different host specificities.</title>
        <authorList>
            <person name="Martinu J."/>
            <person name="Tarabai H."/>
            <person name="Stefka J."/>
            <person name="Hypsa V."/>
        </authorList>
    </citation>
    <scope>NUCLEOTIDE SEQUENCE [LARGE SCALE GENOMIC DNA]</scope>
    <source>
        <strain evidence="2">98ZLc_SE</strain>
    </source>
</reference>
<dbReference type="InterPro" id="IPR050188">
    <property type="entry name" value="RluA_PseudoU_synthase"/>
</dbReference>
<proteinExistence type="inferred from homology"/>
<sequence>MSCHSEQLLPAHSKLLVLERGLYESYPATKILLRPLTGRRHQLRVHCQAIGHTIIGDYTYSQRKDVTPPRMFLHSYRLIIPNDIEMLDLSTEDPFTEISTPGWLVVEKLQSLDDEAIKLLEEDWNG</sequence>
<dbReference type="PANTHER" id="PTHR21600">
    <property type="entry name" value="MITOCHONDRIAL RNA PSEUDOURIDINE SYNTHASE"/>
    <property type="match status" value="1"/>
</dbReference>
<protein>
    <recommendedName>
        <fullName evidence="4">Pseudouridine synthase RsuA/RluA-like domain-containing protein</fullName>
    </recommendedName>
</protein>
<evidence type="ECO:0000313" key="2">
    <source>
        <dbReference type="EMBL" id="KAK6641808.1"/>
    </source>
</evidence>
<keyword evidence="3" id="KW-1185">Reference proteome</keyword>
<accession>A0ABR1BEE2</accession>
<evidence type="ECO:0008006" key="4">
    <source>
        <dbReference type="Google" id="ProtNLM"/>
    </source>
</evidence>
<dbReference type="InterPro" id="IPR020103">
    <property type="entry name" value="PsdUridine_synth_cat_dom_sf"/>
</dbReference>
<dbReference type="PANTHER" id="PTHR21600:SF87">
    <property type="entry name" value="RNA PSEUDOURIDYLATE SYNTHASE DOMAIN-CONTAINING PROTEIN 1"/>
    <property type="match status" value="1"/>
</dbReference>
<gene>
    <name evidence="2" type="ORF">RUM44_013525</name>
</gene>
<dbReference type="Gene3D" id="3.30.2350.10">
    <property type="entry name" value="Pseudouridine synthase"/>
    <property type="match status" value="1"/>
</dbReference>
<dbReference type="SUPFAM" id="SSF55120">
    <property type="entry name" value="Pseudouridine synthase"/>
    <property type="match status" value="1"/>
</dbReference>
<evidence type="ECO:0000256" key="1">
    <source>
        <dbReference type="ARBA" id="ARBA00010876"/>
    </source>
</evidence>
<comment type="caution">
    <text evidence="2">The sequence shown here is derived from an EMBL/GenBank/DDBJ whole genome shotgun (WGS) entry which is preliminary data.</text>
</comment>
<dbReference type="Proteomes" id="UP001359485">
    <property type="component" value="Unassembled WGS sequence"/>
</dbReference>
<name>A0ABR1BEE2_POLSC</name>
<organism evidence="2 3">
    <name type="scientific">Polyplax serrata</name>
    <name type="common">Common mouse louse</name>
    <dbReference type="NCBI Taxonomy" id="468196"/>
    <lineage>
        <taxon>Eukaryota</taxon>
        <taxon>Metazoa</taxon>
        <taxon>Ecdysozoa</taxon>
        <taxon>Arthropoda</taxon>
        <taxon>Hexapoda</taxon>
        <taxon>Insecta</taxon>
        <taxon>Pterygota</taxon>
        <taxon>Neoptera</taxon>
        <taxon>Paraneoptera</taxon>
        <taxon>Psocodea</taxon>
        <taxon>Troctomorpha</taxon>
        <taxon>Phthiraptera</taxon>
        <taxon>Anoplura</taxon>
        <taxon>Polyplacidae</taxon>
        <taxon>Polyplax</taxon>
    </lineage>
</organism>
<comment type="similarity">
    <text evidence="1">Belongs to the pseudouridine synthase RluA family.</text>
</comment>